<feature type="compositionally biased region" description="Gly residues" evidence="2">
    <location>
        <begin position="84"/>
        <end position="95"/>
    </location>
</feature>
<evidence type="ECO:0000313" key="5">
    <source>
        <dbReference type="Proteomes" id="UP001596492"/>
    </source>
</evidence>
<dbReference type="RefSeq" id="WP_382166085.1">
    <property type="nucleotide sequence ID" value="NZ_JBHTBR010000002.1"/>
</dbReference>
<dbReference type="CDD" id="cd06257">
    <property type="entry name" value="DnaJ"/>
    <property type="match status" value="1"/>
</dbReference>
<dbReference type="SUPFAM" id="SSF49493">
    <property type="entry name" value="HSP40/DnaJ peptide-binding domain"/>
    <property type="match status" value="2"/>
</dbReference>
<dbReference type="InterPro" id="IPR008971">
    <property type="entry name" value="HSP40/DnaJ_pept-bd"/>
</dbReference>
<dbReference type="PRINTS" id="PR00625">
    <property type="entry name" value="JDOMAIN"/>
</dbReference>
<dbReference type="InterPro" id="IPR018253">
    <property type="entry name" value="DnaJ_domain_CS"/>
</dbReference>
<protein>
    <submittedName>
        <fullName evidence="4">DnaJ C-terminal domain-containing protein</fullName>
    </submittedName>
</protein>
<name>A0ABW2IJ62_9PROT</name>
<dbReference type="CDD" id="cd10747">
    <property type="entry name" value="DnaJ_C"/>
    <property type="match status" value="1"/>
</dbReference>
<dbReference type="Pfam" id="PF00226">
    <property type="entry name" value="DnaJ"/>
    <property type="match status" value="1"/>
</dbReference>
<feature type="region of interest" description="Disordered" evidence="2">
    <location>
        <begin position="72"/>
        <end position="102"/>
    </location>
</feature>
<evidence type="ECO:0000313" key="4">
    <source>
        <dbReference type="EMBL" id="MFC7290880.1"/>
    </source>
</evidence>
<dbReference type="InterPro" id="IPR001623">
    <property type="entry name" value="DnaJ_domain"/>
</dbReference>
<dbReference type="InterPro" id="IPR002939">
    <property type="entry name" value="DnaJ_C"/>
</dbReference>
<dbReference type="Gene3D" id="2.60.260.20">
    <property type="entry name" value="Urease metallochaperone UreE, N-terminal domain"/>
    <property type="match status" value="2"/>
</dbReference>
<reference evidence="5" key="1">
    <citation type="journal article" date="2019" name="Int. J. Syst. Evol. Microbiol.">
        <title>The Global Catalogue of Microorganisms (GCM) 10K type strain sequencing project: providing services to taxonomists for standard genome sequencing and annotation.</title>
        <authorList>
            <consortium name="The Broad Institute Genomics Platform"/>
            <consortium name="The Broad Institute Genome Sequencing Center for Infectious Disease"/>
            <person name="Wu L."/>
            <person name="Ma J."/>
        </authorList>
    </citation>
    <scope>NUCLEOTIDE SEQUENCE [LARGE SCALE GENOMIC DNA]</scope>
    <source>
        <strain evidence="5">CCUG 51308</strain>
    </source>
</reference>
<dbReference type="EMBL" id="JBHTBR010000002">
    <property type="protein sequence ID" value="MFC7290880.1"/>
    <property type="molecule type" value="Genomic_DNA"/>
</dbReference>
<sequence>MSWDPYAVLGVSKSASDKEIKTAYRKLAKELHPDVRPNDKASETKFKRMSAAFSLLSDPNKRALYDRGEIDADGNEKAPQFRSGGFGGGRGGPHGFQGHPGAEGFGGFHGAGGARGGPDVFEDLFGGMFGQGGRARGGAGAGFAPQKGADVRYKLDVDFLDAVNGARKRVSMADGRSLSVNIPAGVETGQVLRLKGQGEPGPGGMNPGDALVEINVGSHPVYERTGNNVRMDLNISIVEAVEGGRVKVPTPSGEVSLNIAAGANSGNVLRLKGKGVQNKTKPGDLLVRLLVTLPEKPDSDLINFLKTWRGRDKNIRD</sequence>
<evidence type="ECO:0000256" key="1">
    <source>
        <dbReference type="ARBA" id="ARBA00023186"/>
    </source>
</evidence>
<dbReference type="PANTHER" id="PTHR43096">
    <property type="entry name" value="DNAJ HOMOLOG 1, MITOCHONDRIAL-RELATED"/>
    <property type="match status" value="1"/>
</dbReference>
<dbReference type="PROSITE" id="PS00636">
    <property type="entry name" value="DNAJ_1"/>
    <property type="match status" value="1"/>
</dbReference>
<dbReference type="Gene3D" id="1.10.287.110">
    <property type="entry name" value="DnaJ domain"/>
    <property type="match status" value="1"/>
</dbReference>
<organism evidence="4 5">
    <name type="scientific">Hirschia litorea</name>
    <dbReference type="NCBI Taxonomy" id="1199156"/>
    <lineage>
        <taxon>Bacteria</taxon>
        <taxon>Pseudomonadati</taxon>
        <taxon>Pseudomonadota</taxon>
        <taxon>Alphaproteobacteria</taxon>
        <taxon>Hyphomonadales</taxon>
        <taxon>Hyphomonadaceae</taxon>
        <taxon>Hirschia</taxon>
    </lineage>
</organism>
<dbReference type="PROSITE" id="PS50076">
    <property type="entry name" value="DNAJ_2"/>
    <property type="match status" value="1"/>
</dbReference>
<dbReference type="InterPro" id="IPR036869">
    <property type="entry name" value="J_dom_sf"/>
</dbReference>
<evidence type="ECO:0000256" key="2">
    <source>
        <dbReference type="SAM" id="MobiDB-lite"/>
    </source>
</evidence>
<dbReference type="PANTHER" id="PTHR43096:SF52">
    <property type="entry name" value="DNAJ HOMOLOG 1, MITOCHONDRIAL-RELATED"/>
    <property type="match status" value="1"/>
</dbReference>
<accession>A0ABW2IJ62</accession>
<keyword evidence="5" id="KW-1185">Reference proteome</keyword>
<feature type="domain" description="J" evidence="3">
    <location>
        <begin position="4"/>
        <end position="69"/>
    </location>
</feature>
<comment type="caution">
    <text evidence="4">The sequence shown here is derived from an EMBL/GenBank/DDBJ whole genome shotgun (WGS) entry which is preliminary data.</text>
</comment>
<proteinExistence type="predicted"/>
<dbReference type="SMART" id="SM00271">
    <property type="entry name" value="DnaJ"/>
    <property type="match status" value="1"/>
</dbReference>
<gene>
    <name evidence="4" type="ORF">ACFQS8_04585</name>
</gene>
<dbReference type="Pfam" id="PF01556">
    <property type="entry name" value="DnaJ_C"/>
    <property type="match status" value="1"/>
</dbReference>
<evidence type="ECO:0000259" key="3">
    <source>
        <dbReference type="PROSITE" id="PS50076"/>
    </source>
</evidence>
<dbReference type="Proteomes" id="UP001596492">
    <property type="component" value="Unassembled WGS sequence"/>
</dbReference>
<dbReference type="SUPFAM" id="SSF46565">
    <property type="entry name" value="Chaperone J-domain"/>
    <property type="match status" value="1"/>
</dbReference>
<keyword evidence="1" id="KW-0143">Chaperone</keyword>